<evidence type="ECO:0000313" key="1">
    <source>
        <dbReference type="EMBL" id="MEE2053587.1"/>
    </source>
</evidence>
<dbReference type="EMBL" id="JAUUCC010000076">
    <property type="protein sequence ID" value="MEE2053587.1"/>
    <property type="molecule type" value="Genomic_DNA"/>
</dbReference>
<accession>A0ABU7KWY3</accession>
<proteinExistence type="predicted"/>
<organism evidence="1 2">
    <name type="scientific">Nocardiopsis tropica</name>
    <dbReference type="NCBI Taxonomy" id="109330"/>
    <lineage>
        <taxon>Bacteria</taxon>
        <taxon>Bacillati</taxon>
        <taxon>Actinomycetota</taxon>
        <taxon>Actinomycetes</taxon>
        <taxon>Streptosporangiales</taxon>
        <taxon>Nocardiopsidaceae</taxon>
        <taxon>Nocardiopsis</taxon>
    </lineage>
</organism>
<gene>
    <name evidence="1" type="ORF">Q8A49_24080</name>
</gene>
<reference evidence="1 2" key="1">
    <citation type="submission" date="2023-07" db="EMBL/GenBank/DDBJ databases">
        <authorList>
            <person name="Girao M."/>
            <person name="Carvalho M.F."/>
        </authorList>
    </citation>
    <scope>NUCLEOTIDE SEQUENCE [LARGE SCALE GENOMIC DNA]</scope>
    <source>
        <strain evidence="1 2">66/93</strain>
    </source>
</reference>
<dbReference type="RefSeq" id="WP_330160527.1">
    <property type="nucleotide sequence ID" value="NZ_BAAAJA010000009.1"/>
</dbReference>
<evidence type="ECO:0000313" key="2">
    <source>
        <dbReference type="Proteomes" id="UP001348641"/>
    </source>
</evidence>
<name>A0ABU7KWY3_9ACTN</name>
<comment type="caution">
    <text evidence="1">The sequence shown here is derived from an EMBL/GenBank/DDBJ whole genome shotgun (WGS) entry which is preliminary data.</text>
</comment>
<dbReference type="Proteomes" id="UP001348641">
    <property type="component" value="Unassembled WGS sequence"/>
</dbReference>
<protein>
    <submittedName>
        <fullName evidence="1">Uncharacterized protein</fullName>
    </submittedName>
</protein>
<sequence>MIWPRIVAMSCCAPGVRGFRPVAGRPGTDAGEPRCEAVDPVLAHRSAVPAHGTADPSDM</sequence>